<dbReference type="Proteomes" id="UP000824204">
    <property type="component" value="Unassembled WGS sequence"/>
</dbReference>
<dbReference type="SUPFAM" id="SSF56214">
    <property type="entry name" value="4'-phosphopantetheinyl transferase"/>
    <property type="match status" value="2"/>
</dbReference>
<dbReference type="GO" id="GO:0000287">
    <property type="term" value="F:magnesium ion binding"/>
    <property type="evidence" value="ECO:0007669"/>
    <property type="project" value="InterPro"/>
</dbReference>
<comment type="similarity">
    <text evidence="1">Belongs to the P-Pant transferase superfamily. Gsp/Sfp/HetI/AcpT family.</text>
</comment>
<dbReference type="InterPro" id="IPR008278">
    <property type="entry name" value="4-PPantetheinyl_Trfase_dom"/>
</dbReference>
<accession>A0A9D2AFG8</accession>
<sequence>MIDIFYTYNKVSSDDFIRTILARYYNIPNATICKSINGKPYIEGRKIHFNLTHSKGLTALAVGKKRVGFDTECLTGKARPAVLNKFTERERSEILSSADFYRHWTAKESYIKFYGETLAALWRKVEFYQGKIYLRGEETDAHILQFEMDNYVFSVCGDYAKLNIRRIEP</sequence>
<dbReference type="AlphaFoldDB" id="A0A9D2AFG8"/>
<dbReference type="GO" id="GO:0019878">
    <property type="term" value="P:lysine biosynthetic process via aminoadipic acid"/>
    <property type="evidence" value="ECO:0007669"/>
    <property type="project" value="TreeGrafter"/>
</dbReference>
<proteinExistence type="inferred from homology"/>
<comment type="caution">
    <text evidence="4">The sequence shown here is derived from an EMBL/GenBank/DDBJ whole genome shotgun (WGS) entry which is preliminary data.</text>
</comment>
<reference evidence="4" key="1">
    <citation type="journal article" date="2021" name="PeerJ">
        <title>Extensive microbial diversity within the chicken gut microbiome revealed by metagenomics and culture.</title>
        <authorList>
            <person name="Gilroy R."/>
            <person name="Ravi A."/>
            <person name="Getino M."/>
            <person name="Pursley I."/>
            <person name="Horton D.L."/>
            <person name="Alikhan N.F."/>
            <person name="Baker D."/>
            <person name="Gharbi K."/>
            <person name="Hall N."/>
            <person name="Watson M."/>
            <person name="Adriaenssens E.M."/>
            <person name="Foster-Nyarko E."/>
            <person name="Jarju S."/>
            <person name="Secka A."/>
            <person name="Antonio M."/>
            <person name="Oren A."/>
            <person name="Chaudhuri R.R."/>
            <person name="La Ragione R."/>
            <person name="Hildebrand F."/>
            <person name="Pallen M.J."/>
        </authorList>
    </citation>
    <scope>NUCLEOTIDE SEQUENCE</scope>
    <source>
        <strain evidence="4">811</strain>
    </source>
</reference>
<evidence type="ECO:0000313" key="5">
    <source>
        <dbReference type="Proteomes" id="UP000824204"/>
    </source>
</evidence>
<dbReference type="InterPro" id="IPR037143">
    <property type="entry name" value="4-PPantetheinyl_Trfase_dom_sf"/>
</dbReference>
<dbReference type="EMBL" id="DXFX01000051">
    <property type="protein sequence ID" value="HIX07586.1"/>
    <property type="molecule type" value="Genomic_DNA"/>
</dbReference>
<gene>
    <name evidence="4" type="ORF">H9741_03880</name>
</gene>
<evidence type="ECO:0000256" key="1">
    <source>
        <dbReference type="ARBA" id="ARBA00010990"/>
    </source>
</evidence>
<keyword evidence="2 4" id="KW-0808">Transferase</keyword>
<protein>
    <submittedName>
        <fullName evidence="4">4'-phosphopantetheinyl transferase superfamily protein</fullName>
    </submittedName>
</protein>
<name>A0A9D2AFG8_9FIRM</name>
<dbReference type="PANTHER" id="PTHR12215:SF10">
    <property type="entry name" value="L-AMINOADIPATE-SEMIALDEHYDE DEHYDROGENASE-PHOSPHOPANTETHEINYL TRANSFERASE"/>
    <property type="match status" value="1"/>
</dbReference>
<evidence type="ECO:0000256" key="2">
    <source>
        <dbReference type="ARBA" id="ARBA00022679"/>
    </source>
</evidence>
<reference evidence="4" key="2">
    <citation type="submission" date="2021-04" db="EMBL/GenBank/DDBJ databases">
        <authorList>
            <person name="Gilroy R."/>
        </authorList>
    </citation>
    <scope>NUCLEOTIDE SEQUENCE</scope>
    <source>
        <strain evidence="4">811</strain>
    </source>
</reference>
<evidence type="ECO:0000313" key="4">
    <source>
        <dbReference type="EMBL" id="HIX07586.1"/>
    </source>
</evidence>
<dbReference type="Gene3D" id="3.90.470.20">
    <property type="entry name" value="4'-phosphopantetheinyl transferase domain"/>
    <property type="match status" value="2"/>
</dbReference>
<dbReference type="GO" id="GO:0005829">
    <property type="term" value="C:cytosol"/>
    <property type="evidence" value="ECO:0007669"/>
    <property type="project" value="TreeGrafter"/>
</dbReference>
<organism evidence="4 5">
    <name type="scientific">Candidatus Borkfalkia faecipullorum</name>
    <dbReference type="NCBI Taxonomy" id="2838510"/>
    <lineage>
        <taxon>Bacteria</taxon>
        <taxon>Bacillati</taxon>
        <taxon>Bacillota</taxon>
        <taxon>Clostridia</taxon>
        <taxon>Christensenellales</taxon>
        <taxon>Christensenellaceae</taxon>
        <taxon>Candidatus Borkfalkia</taxon>
    </lineage>
</organism>
<dbReference type="GO" id="GO:0008897">
    <property type="term" value="F:holo-[acyl-carrier-protein] synthase activity"/>
    <property type="evidence" value="ECO:0007669"/>
    <property type="project" value="InterPro"/>
</dbReference>
<dbReference type="Pfam" id="PF01648">
    <property type="entry name" value="ACPS"/>
    <property type="match status" value="1"/>
</dbReference>
<dbReference type="PANTHER" id="PTHR12215">
    <property type="entry name" value="PHOSPHOPANTETHEINE TRANSFERASE"/>
    <property type="match status" value="1"/>
</dbReference>
<feature type="domain" description="4'-phosphopantetheinyl transferase" evidence="3">
    <location>
        <begin position="66"/>
        <end position="156"/>
    </location>
</feature>
<dbReference type="InterPro" id="IPR050559">
    <property type="entry name" value="P-Pant_transferase_sf"/>
</dbReference>
<evidence type="ECO:0000259" key="3">
    <source>
        <dbReference type="Pfam" id="PF01648"/>
    </source>
</evidence>